<comment type="catalytic activity">
    <reaction evidence="4">
        <text>2 cob(II)alamin + reduced [electron-transfer flavoprotein] + 2 ATP = 2 adenosylcob(III)alamin + 2 triphosphate + oxidized [electron-transfer flavoprotein] + 3 H(+)</text>
        <dbReference type="Rhea" id="RHEA:28671"/>
        <dbReference type="Rhea" id="RHEA-COMP:10685"/>
        <dbReference type="Rhea" id="RHEA-COMP:10686"/>
        <dbReference type="ChEBI" id="CHEBI:15378"/>
        <dbReference type="ChEBI" id="CHEBI:16304"/>
        <dbReference type="ChEBI" id="CHEBI:18036"/>
        <dbReference type="ChEBI" id="CHEBI:18408"/>
        <dbReference type="ChEBI" id="CHEBI:30616"/>
        <dbReference type="ChEBI" id="CHEBI:57692"/>
        <dbReference type="ChEBI" id="CHEBI:58307"/>
        <dbReference type="EC" id="2.5.1.17"/>
    </reaction>
</comment>
<comment type="caution">
    <text evidence="7">The sequence shown here is derived from an EMBL/GenBank/DDBJ whole genome shotgun (WGS) entry which is preliminary data.</text>
</comment>
<dbReference type="RefSeq" id="WP_353896802.1">
    <property type="nucleotide sequence ID" value="NZ_JBEVCJ010000018.1"/>
</dbReference>
<feature type="domain" description="Cobalamin adenosyltransferase-like" evidence="6">
    <location>
        <begin position="9"/>
        <end position="165"/>
    </location>
</feature>
<evidence type="ECO:0000313" key="8">
    <source>
        <dbReference type="Proteomes" id="UP001548189"/>
    </source>
</evidence>
<comment type="catalytic activity">
    <reaction evidence="4">
        <text>2 cob(II)yrinate a,c diamide + reduced [electron-transfer flavoprotein] + 2 ATP = 2 adenosylcob(III)yrinate a,c-diamide + 2 triphosphate + oxidized [electron-transfer flavoprotein] + 3 H(+)</text>
        <dbReference type="Rhea" id="RHEA:11528"/>
        <dbReference type="Rhea" id="RHEA-COMP:10685"/>
        <dbReference type="Rhea" id="RHEA-COMP:10686"/>
        <dbReference type="ChEBI" id="CHEBI:15378"/>
        <dbReference type="ChEBI" id="CHEBI:18036"/>
        <dbReference type="ChEBI" id="CHEBI:30616"/>
        <dbReference type="ChEBI" id="CHEBI:57692"/>
        <dbReference type="ChEBI" id="CHEBI:58307"/>
        <dbReference type="ChEBI" id="CHEBI:58503"/>
        <dbReference type="ChEBI" id="CHEBI:58537"/>
        <dbReference type="EC" id="2.5.1.17"/>
    </reaction>
</comment>
<evidence type="ECO:0000256" key="4">
    <source>
        <dbReference type="RuleBase" id="RU366026"/>
    </source>
</evidence>
<accession>A0ABV2BWB1</accession>
<evidence type="ECO:0000256" key="3">
    <source>
        <dbReference type="ARBA" id="ARBA00022840"/>
    </source>
</evidence>
<keyword evidence="4" id="KW-0169">Cobalamin biosynthesis</keyword>
<reference evidence="7 8" key="1">
    <citation type="submission" date="2024-06" db="EMBL/GenBank/DDBJ databases">
        <authorList>
            <person name="Li F."/>
        </authorList>
    </citation>
    <scope>NUCLEOTIDE SEQUENCE [LARGE SCALE GENOMIC DNA]</scope>
    <source>
        <strain evidence="7 8">GXAS 311</strain>
    </source>
</reference>
<dbReference type="GO" id="GO:0008817">
    <property type="term" value="F:corrinoid adenosyltransferase activity"/>
    <property type="evidence" value="ECO:0007669"/>
    <property type="project" value="UniProtKB-EC"/>
</dbReference>
<gene>
    <name evidence="7" type="ORF">ABVT43_13835</name>
</gene>
<dbReference type="Pfam" id="PF01923">
    <property type="entry name" value="Cob_adeno_trans"/>
    <property type="match status" value="1"/>
</dbReference>
<dbReference type="EC" id="2.5.1.17" evidence="4"/>
<keyword evidence="8" id="KW-1185">Reference proteome</keyword>
<evidence type="ECO:0000256" key="2">
    <source>
        <dbReference type="ARBA" id="ARBA00022741"/>
    </source>
</evidence>
<dbReference type="InterPro" id="IPR036451">
    <property type="entry name" value="CblAdoTrfase-like_sf"/>
</dbReference>
<evidence type="ECO:0000256" key="5">
    <source>
        <dbReference type="SAM" id="MobiDB-lite"/>
    </source>
</evidence>
<dbReference type="InterPro" id="IPR016030">
    <property type="entry name" value="CblAdoTrfase-like"/>
</dbReference>
<dbReference type="Gene3D" id="1.20.1200.10">
    <property type="entry name" value="Cobalamin adenosyltransferase-like"/>
    <property type="match status" value="1"/>
</dbReference>
<feature type="region of interest" description="Disordered" evidence="5">
    <location>
        <begin position="1"/>
        <end position="25"/>
    </location>
</feature>
<comment type="pathway">
    <text evidence="4">Cofactor biosynthesis; adenosylcobalamin biosynthesis; adenosylcobalamin from cob(II)yrinate a,c-diamide: step 2/7.</text>
</comment>
<protein>
    <recommendedName>
        <fullName evidence="4">Corrinoid adenosyltransferase</fullName>
        <ecNumber evidence="4">2.5.1.17</ecNumber>
    </recommendedName>
    <alternativeName>
        <fullName evidence="4">Cob(II)alamin adenosyltransferase</fullName>
    </alternativeName>
    <alternativeName>
        <fullName evidence="4">Cob(II)yrinic acid a,c-diamide adenosyltransferase</fullName>
    </alternativeName>
    <alternativeName>
        <fullName evidence="4">Cobinamide/cobalamin adenosyltransferase</fullName>
    </alternativeName>
</protein>
<keyword evidence="2 4" id="KW-0547">Nucleotide-binding</keyword>
<evidence type="ECO:0000313" key="7">
    <source>
        <dbReference type="EMBL" id="MET1256216.1"/>
    </source>
</evidence>
<proteinExistence type="inferred from homology"/>
<comment type="similarity">
    <text evidence="4">Belongs to the Cob(I)alamin adenosyltransferase family.</text>
</comment>
<dbReference type="PANTHER" id="PTHR12213">
    <property type="entry name" value="CORRINOID ADENOSYLTRANSFERASE"/>
    <property type="match status" value="1"/>
</dbReference>
<dbReference type="EMBL" id="JBEVCJ010000018">
    <property type="protein sequence ID" value="MET1256216.1"/>
    <property type="molecule type" value="Genomic_DNA"/>
</dbReference>
<keyword evidence="3 4" id="KW-0067">ATP-binding</keyword>
<dbReference type="Proteomes" id="UP001548189">
    <property type="component" value="Unassembled WGS sequence"/>
</dbReference>
<dbReference type="PANTHER" id="PTHR12213:SF0">
    <property type="entry name" value="CORRINOID ADENOSYLTRANSFERASE MMAB"/>
    <property type="match status" value="1"/>
</dbReference>
<dbReference type="InterPro" id="IPR029499">
    <property type="entry name" value="PduO-typ"/>
</dbReference>
<evidence type="ECO:0000259" key="6">
    <source>
        <dbReference type="Pfam" id="PF01923"/>
    </source>
</evidence>
<sequence>MGNRLSKLATKTGDDGTTGIGNNERLTKDSARIEAIGTIDELNAAIGMTSSQLTDEKLQAAINEIQHRLFDLGGELAMPGYTLVKEEHLKQLDEWLDDFNEQLPPLKEFVLPKGNLATTACHMARTICRRAERRVVTLTHTDEINPLSQKYLNRLSDLLFVFCRLLARADHQTEEMWQSRRLQKTTNND</sequence>
<name>A0ABV2BWB1_9GAMM</name>
<evidence type="ECO:0000256" key="1">
    <source>
        <dbReference type="ARBA" id="ARBA00022679"/>
    </source>
</evidence>
<keyword evidence="1 4" id="KW-0808">Transferase</keyword>
<organism evidence="7 8">
    <name type="scientific">Aliikangiella maris</name>
    <dbReference type="NCBI Taxonomy" id="3162458"/>
    <lineage>
        <taxon>Bacteria</taxon>
        <taxon>Pseudomonadati</taxon>
        <taxon>Pseudomonadota</taxon>
        <taxon>Gammaproteobacteria</taxon>
        <taxon>Oceanospirillales</taxon>
        <taxon>Pleioneaceae</taxon>
        <taxon>Aliikangiella</taxon>
    </lineage>
</organism>
<dbReference type="NCBIfam" id="TIGR00636">
    <property type="entry name" value="PduO_Nterm"/>
    <property type="match status" value="1"/>
</dbReference>
<dbReference type="SUPFAM" id="SSF89028">
    <property type="entry name" value="Cobalamin adenosyltransferase-like"/>
    <property type="match status" value="1"/>
</dbReference>